<dbReference type="AlphaFoldDB" id="A0A0G0ZHZ6"/>
<keyword evidence="1" id="KW-0812">Transmembrane</keyword>
<organism evidence="2 3">
    <name type="scientific">Candidatus Roizmanbacteria bacterium GW2011_GWC2_41_7</name>
    <dbReference type="NCBI Taxonomy" id="1618487"/>
    <lineage>
        <taxon>Bacteria</taxon>
        <taxon>Candidatus Roizmaniibacteriota</taxon>
    </lineage>
</organism>
<gene>
    <name evidence="2" type="ORF">UU78_C0033G0004</name>
</gene>
<reference evidence="2 3" key="1">
    <citation type="journal article" date="2015" name="Nature">
        <title>rRNA introns, odd ribosomes, and small enigmatic genomes across a large radiation of phyla.</title>
        <authorList>
            <person name="Brown C.T."/>
            <person name="Hug L.A."/>
            <person name="Thomas B.C."/>
            <person name="Sharon I."/>
            <person name="Castelle C.J."/>
            <person name="Singh A."/>
            <person name="Wilkins M.J."/>
            <person name="Williams K.H."/>
            <person name="Banfield J.F."/>
        </authorList>
    </citation>
    <scope>NUCLEOTIDE SEQUENCE [LARGE SCALE GENOMIC DNA]</scope>
</reference>
<sequence length="526" mass="61808">MLLSKLTHALVFALKHAQQKKNTPAGDTIAISRTVSELAVLYEKIRTAIEYREEHLLRRAAIERIIKRRLILNENGRGIAEYLVREILWAKYLPENSINTSQIEDVQKTIDKYLFIRNEIVSGRSSVDRTNVFEWLISCAAAEVEEKLAPNPEREAFINFIFQYYKDKVFLRDEKDDLREIQVYIAVHRAFANSNDDYIRFCLLKLSFSNLVEKTWKSFQNDTREMYQSLMDIDHHLKHPIGQKMARALKKEMAPFLILRDVYEESPDKFETVINDKEEMEKNVERTCHRRYDEIKKRLARAGTRSIIYIFITKMVFALGLEYPYERYIIGNLNEMALGINTLFPPFLMFLALLGNAPPGEDNTKRIINRINEIAYNNDSTGHKIILTLHASKRRPLLMFAFSLLYVTAFVVVFGGIVWGLTLLHFSLVSQMIFVFFITVVLFFAYRIRQTGMEYTIARRESFLSPVADFFLLPILNVGKWLSNEVARFNFFIAIFDYLIEAPFKTIFEVFEEWFSFMRRQKEEIL</sequence>
<proteinExistence type="predicted"/>
<keyword evidence="1" id="KW-1133">Transmembrane helix</keyword>
<comment type="caution">
    <text evidence="2">The sequence shown here is derived from an EMBL/GenBank/DDBJ whole genome shotgun (WGS) entry which is preliminary data.</text>
</comment>
<evidence type="ECO:0000313" key="3">
    <source>
        <dbReference type="Proteomes" id="UP000034371"/>
    </source>
</evidence>
<feature type="transmembrane region" description="Helical" evidence="1">
    <location>
        <begin position="337"/>
        <end position="357"/>
    </location>
</feature>
<feature type="transmembrane region" description="Helical" evidence="1">
    <location>
        <begin position="306"/>
        <end position="325"/>
    </location>
</feature>
<dbReference type="EMBL" id="LCBY01000033">
    <property type="protein sequence ID" value="KKS21656.1"/>
    <property type="molecule type" value="Genomic_DNA"/>
</dbReference>
<dbReference type="Proteomes" id="UP000034371">
    <property type="component" value="Unassembled WGS sequence"/>
</dbReference>
<feature type="transmembrane region" description="Helical" evidence="1">
    <location>
        <begin position="397"/>
        <end position="422"/>
    </location>
</feature>
<feature type="transmembrane region" description="Helical" evidence="1">
    <location>
        <begin position="428"/>
        <end position="446"/>
    </location>
</feature>
<protein>
    <submittedName>
        <fullName evidence="2">Uncharacterized protein</fullName>
    </submittedName>
</protein>
<evidence type="ECO:0000256" key="1">
    <source>
        <dbReference type="SAM" id="Phobius"/>
    </source>
</evidence>
<name>A0A0G0ZHZ6_9BACT</name>
<keyword evidence="1" id="KW-0472">Membrane</keyword>
<accession>A0A0G0ZHZ6</accession>
<evidence type="ECO:0000313" key="2">
    <source>
        <dbReference type="EMBL" id="KKS21656.1"/>
    </source>
</evidence>